<reference evidence="1 2" key="1">
    <citation type="journal article" date="2016" name="BMC Genomics">
        <title>Comparative genomic and transcriptomic analyses of the Fuzhuan brick tea-fermentation fungus Aspergillus cristatus.</title>
        <authorList>
            <person name="Ge Y."/>
            <person name="Wang Y."/>
            <person name="Liu Y."/>
            <person name="Tan Y."/>
            <person name="Ren X."/>
            <person name="Zhang X."/>
            <person name="Hyde K.D."/>
            <person name="Liu Y."/>
            <person name="Liu Z."/>
        </authorList>
    </citation>
    <scope>NUCLEOTIDE SEQUENCE [LARGE SCALE GENOMIC DNA]</scope>
    <source>
        <strain evidence="1 2">GZAAS20.1005</strain>
    </source>
</reference>
<keyword evidence="2" id="KW-1185">Reference proteome</keyword>
<dbReference type="AlphaFoldDB" id="A0A1E3B0Q2"/>
<evidence type="ECO:0000313" key="2">
    <source>
        <dbReference type="Proteomes" id="UP000094569"/>
    </source>
</evidence>
<protein>
    <submittedName>
        <fullName evidence="1">Uncharacterized protein</fullName>
    </submittedName>
</protein>
<dbReference type="Proteomes" id="UP000094569">
    <property type="component" value="Unassembled WGS sequence"/>
</dbReference>
<evidence type="ECO:0000313" key="1">
    <source>
        <dbReference type="EMBL" id="ODM14504.1"/>
    </source>
</evidence>
<name>A0A1E3B0Q2_ASPCR</name>
<accession>A0A1E3B0Q2</accession>
<dbReference type="VEuPathDB" id="FungiDB:SI65_10126"/>
<comment type="caution">
    <text evidence="1">The sequence shown here is derived from an EMBL/GenBank/DDBJ whole genome shotgun (WGS) entry which is preliminary data.</text>
</comment>
<proteinExistence type="predicted"/>
<gene>
    <name evidence="1" type="ORF">SI65_10126</name>
</gene>
<dbReference type="EMBL" id="JXNT01000025">
    <property type="protein sequence ID" value="ODM14504.1"/>
    <property type="molecule type" value="Genomic_DNA"/>
</dbReference>
<organism evidence="1 2">
    <name type="scientific">Aspergillus cristatus</name>
    <name type="common">Chinese Fuzhuan brick tea-fermentation fungus</name>
    <name type="synonym">Eurotium cristatum</name>
    <dbReference type="NCBI Taxonomy" id="573508"/>
    <lineage>
        <taxon>Eukaryota</taxon>
        <taxon>Fungi</taxon>
        <taxon>Dikarya</taxon>
        <taxon>Ascomycota</taxon>
        <taxon>Pezizomycotina</taxon>
        <taxon>Eurotiomycetes</taxon>
        <taxon>Eurotiomycetidae</taxon>
        <taxon>Eurotiales</taxon>
        <taxon>Aspergillaceae</taxon>
        <taxon>Aspergillus</taxon>
        <taxon>Aspergillus subgen. Aspergillus</taxon>
    </lineage>
</organism>
<sequence>MEHTDFDSLEKQNPTFQDEQGNLLYIALGAGSKYHVEVALKRAPNAYDGGPLEVAAKRGDVMIM</sequence>